<dbReference type="Gene3D" id="1.20.5.580">
    <property type="entry name" value="Single Helix bin"/>
    <property type="match status" value="1"/>
</dbReference>
<keyword evidence="3" id="KW-0268">Exocytosis</keyword>
<comment type="caution">
    <text evidence="7">The sequence shown here is derived from an EMBL/GenBank/DDBJ whole genome shotgun (WGS) entry which is preliminary data.</text>
</comment>
<sequence length="156" mass="17882">MQGVLPIFMFESTMFFGPRKPIPPPKFAPQPRLDKLTGEAQEPEMEDPEVVAARLEQEAKRKEKHRKMEAEREKIRQHIREKYNLKKKEDPKEREEITGRITGNRKTPEQVAMETLADEDDGILGQLGIAETYERAKTAVASAVNSARAYFNLTSK</sequence>
<dbReference type="GO" id="GO:0016079">
    <property type="term" value="P:synaptic vesicle exocytosis"/>
    <property type="evidence" value="ECO:0007669"/>
    <property type="project" value="TreeGrafter"/>
</dbReference>
<evidence type="ECO:0008006" key="9">
    <source>
        <dbReference type="Google" id="ProtNLM"/>
    </source>
</evidence>
<comment type="function">
    <text evidence="5">Positively regulates a late step in synaptic vesicle exocytosis.</text>
</comment>
<evidence type="ECO:0000313" key="7">
    <source>
        <dbReference type="EMBL" id="CAI5455721.1"/>
    </source>
</evidence>
<dbReference type="GO" id="GO:0046928">
    <property type="term" value="P:regulation of neurotransmitter secretion"/>
    <property type="evidence" value="ECO:0007669"/>
    <property type="project" value="TreeGrafter"/>
</dbReference>
<dbReference type="PANTHER" id="PTHR16705">
    <property type="entry name" value="COMPLEXIN"/>
    <property type="match status" value="1"/>
</dbReference>
<dbReference type="InterPro" id="IPR008849">
    <property type="entry name" value="Synaphin"/>
</dbReference>
<dbReference type="AlphaFoldDB" id="A0A9P1J0A1"/>
<keyword evidence="4" id="KW-0532">Neurotransmitter transport</keyword>
<dbReference type="EMBL" id="CANHGI010000006">
    <property type="protein sequence ID" value="CAI5455721.1"/>
    <property type="molecule type" value="Genomic_DNA"/>
</dbReference>
<evidence type="ECO:0000256" key="5">
    <source>
        <dbReference type="ARBA" id="ARBA00037297"/>
    </source>
</evidence>
<dbReference type="OrthoDB" id="6229630at2759"/>
<dbReference type="SUPFAM" id="SSF58038">
    <property type="entry name" value="SNARE fusion complex"/>
    <property type="match status" value="1"/>
</dbReference>
<dbReference type="PANTHER" id="PTHR16705:SF4">
    <property type="entry name" value="COMPLEXIN"/>
    <property type="match status" value="1"/>
</dbReference>
<keyword evidence="2" id="KW-0813">Transport</keyword>
<dbReference type="CDD" id="cd22740">
    <property type="entry name" value="Complexin_NTD"/>
    <property type="match status" value="1"/>
</dbReference>
<reference evidence="7" key="1">
    <citation type="submission" date="2022-11" db="EMBL/GenBank/DDBJ databases">
        <authorList>
            <person name="Kikuchi T."/>
        </authorList>
    </citation>
    <scope>NUCLEOTIDE SEQUENCE</scope>
    <source>
        <strain evidence="7">PS1010</strain>
    </source>
</reference>
<comment type="similarity">
    <text evidence="1">Belongs to the complexin/synaphin family.</text>
</comment>
<dbReference type="Pfam" id="PF05835">
    <property type="entry name" value="Synaphin"/>
    <property type="match status" value="1"/>
</dbReference>
<evidence type="ECO:0000256" key="6">
    <source>
        <dbReference type="SAM" id="MobiDB-lite"/>
    </source>
</evidence>
<evidence type="ECO:0000256" key="3">
    <source>
        <dbReference type="ARBA" id="ARBA00022483"/>
    </source>
</evidence>
<feature type="region of interest" description="Disordered" evidence="6">
    <location>
        <begin position="17"/>
        <end position="109"/>
    </location>
</feature>
<protein>
    <recommendedName>
        <fullName evidence="9">Complexin</fullName>
    </recommendedName>
</protein>
<dbReference type="GO" id="GO:0019905">
    <property type="term" value="F:syntaxin binding"/>
    <property type="evidence" value="ECO:0007669"/>
    <property type="project" value="InterPro"/>
</dbReference>
<feature type="compositionally biased region" description="Basic and acidic residues" evidence="6">
    <location>
        <begin position="55"/>
        <end position="98"/>
    </location>
</feature>
<organism evidence="7 8">
    <name type="scientific">Caenorhabditis angaria</name>
    <dbReference type="NCBI Taxonomy" id="860376"/>
    <lineage>
        <taxon>Eukaryota</taxon>
        <taxon>Metazoa</taxon>
        <taxon>Ecdysozoa</taxon>
        <taxon>Nematoda</taxon>
        <taxon>Chromadorea</taxon>
        <taxon>Rhabditida</taxon>
        <taxon>Rhabditina</taxon>
        <taxon>Rhabditomorpha</taxon>
        <taxon>Rhabditoidea</taxon>
        <taxon>Rhabditidae</taxon>
        <taxon>Peloderinae</taxon>
        <taxon>Caenorhabditis</taxon>
    </lineage>
</organism>
<evidence type="ECO:0000256" key="1">
    <source>
        <dbReference type="ARBA" id="ARBA00005396"/>
    </source>
</evidence>
<name>A0A9P1J0A1_9PELO</name>
<evidence type="ECO:0000256" key="4">
    <source>
        <dbReference type="ARBA" id="ARBA00022775"/>
    </source>
</evidence>
<proteinExistence type="inferred from homology"/>
<evidence type="ECO:0000256" key="2">
    <source>
        <dbReference type="ARBA" id="ARBA00022448"/>
    </source>
</evidence>
<accession>A0A9P1J0A1</accession>
<evidence type="ECO:0000313" key="8">
    <source>
        <dbReference type="Proteomes" id="UP001152747"/>
    </source>
</evidence>
<dbReference type="Proteomes" id="UP001152747">
    <property type="component" value="Unassembled WGS sequence"/>
</dbReference>
<dbReference type="GO" id="GO:0031201">
    <property type="term" value="C:SNARE complex"/>
    <property type="evidence" value="ECO:0007669"/>
    <property type="project" value="TreeGrafter"/>
</dbReference>
<keyword evidence="8" id="KW-1185">Reference proteome</keyword>
<dbReference type="GO" id="GO:0043195">
    <property type="term" value="C:terminal bouton"/>
    <property type="evidence" value="ECO:0007669"/>
    <property type="project" value="TreeGrafter"/>
</dbReference>
<gene>
    <name evidence="7" type="ORF">CAMP_LOCUS18358</name>
</gene>